<feature type="transmembrane region" description="Helical" evidence="7">
    <location>
        <begin position="253"/>
        <end position="272"/>
    </location>
</feature>
<evidence type="ECO:0000256" key="4">
    <source>
        <dbReference type="ARBA" id="ARBA00022692"/>
    </source>
</evidence>
<dbReference type="RefSeq" id="WP_209972451.1">
    <property type="nucleotide sequence ID" value="NZ_JAGGLB010000010.1"/>
</dbReference>
<name>A0ABS4IVV5_9BACL</name>
<evidence type="ECO:0000259" key="8">
    <source>
        <dbReference type="PROSITE" id="PS50928"/>
    </source>
</evidence>
<comment type="similarity">
    <text evidence="7">Belongs to the binding-protein-dependent transport system permease family.</text>
</comment>
<keyword evidence="10" id="KW-1185">Reference proteome</keyword>
<dbReference type="Gene3D" id="1.10.3720.10">
    <property type="entry name" value="MetI-like"/>
    <property type="match status" value="1"/>
</dbReference>
<dbReference type="InterPro" id="IPR035906">
    <property type="entry name" value="MetI-like_sf"/>
</dbReference>
<feature type="transmembrane region" description="Helical" evidence="7">
    <location>
        <begin position="76"/>
        <end position="97"/>
    </location>
</feature>
<dbReference type="Pfam" id="PF00528">
    <property type="entry name" value="BPD_transp_1"/>
    <property type="match status" value="1"/>
</dbReference>
<dbReference type="InterPro" id="IPR000515">
    <property type="entry name" value="MetI-like"/>
</dbReference>
<evidence type="ECO:0000256" key="1">
    <source>
        <dbReference type="ARBA" id="ARBA00004651"/>
    </source>
</evidence>
<organism evidence="9 10">
    <name type="scientific">Paenibacillus eucommiae</name>
    <dbReference type="NCBI Taxonomy" id="1355755"/>
    <lineage>
        <taxon>Bacteria</taxon>
        <taxon>Bacillati</taxon>
        <taxon>Bacillota</taxon>
        <taxon>Bacilli</taxon>
        <taxon>Bacillales</taxon>
        <taxon>Paenibacillaceae</taxon>
        <taxon>Paenibacillus</taxon>
    </lineage>
</organism>
<feature type="transmembrane region" description="Helical" evidence="7">
    <location>
        <begin position="12"/>
        <end position="29"/>
    </location>
</feature>
<sequence>MVKRTWSIFDGLIYLVMSIAALVFFYPFWQTLVLSFSGSGYATSVGLKFIPLEFSLDSYKTVFSTSSIYVGYGNTLLRTVVGTTLTIAVTYCAAYALSRRKLPFVRGITFFIVVTMFFSGGLIPTFLVMKSYGLVGTKLALILPMLTSAWNLIITRNFIASISHEIEEAALVDGASPFKIVFLVMFPISMPIISVLTIWTAVSHWNAWFDALIYTSKEADVVLQLVLRRLLIDTQSESSILQSTLASTTSETIKSATIIVAIAPILCVYPFLQKHFTKGIMVGSVKG</sequence>
<keyword evidence="5 7" id="KW-1133">Transmembrane helix</keyword>
<gene>
    <name evidence="9" type="ORF">J2Z66_003321</name>
</gene>
<comment type="caution">
    <text evidence="9">The sequence shown here is derived from an EMBL/GenBank/DDBJ whole genome shotgun (WGS) entry which is preliminary data.</text>
</comment>
<protein>
    <submittedName>
        <fullName evidence="9">Aldouronate transport system permease protein</fullName>
    </submittedName>
</protein>
<comment type="subcellular location">
    <subcellularLocation>
        <location evidence="1 7">Cell membrane</location>
        <topology evidence="1 7">Multi-pass membrane protein</topology>
    </subcellularLocation>
</comment>
<evidence type="ECO:0000256" key="3">
    <source>
        <dbReference type="ARBA" id="ARBA00022475"/>
    </source>
</evidence>
<accession>A0ABS4IVV5</accession>
<feature type="transmembrane region" description="Helical" evidence="7">
    <location>
        <begin position="180"/>
        <end position="202"/>
    </location>
</feature>
<evidence type="ECO:0000256" key="2">
    <source>
        <dbReference type="ARBA" id="ARBA00022448"/>
    </source>
</evidence>
<evidence type="ECO:0000256" key="5">
    <source>
        <dbReference type="ARBA" id="ARBA00022989"/>
    </source>
</evidence>
<feature type="domain" description="ABC transmembrane type-1" evidence="8">
    <location>
        <begin position="72"/>
        <end position="270"/>
    </location>
</feature>
<evidence type="ECO:0000313" key="10">
    <source>
        <dbReference type="Proteomes" id="UP001519287"/>
    </source>
</evidence>
<dbReference type="EMBL" id="JAGGLB010000010">
    <property type="protein sequence ID" value="MBP1991714.1"/>
    <property type="molecule type" value="Genomic_DNA"/>
</dbReference>
<keyword evidence="4 7" id="KW-0812">Transmembrane</keyword>
<evidence type="ECO:0000256" key="7">
    <source>
        <dbReference type="RuleBase" id="RU363032"/>
    </source>
</evidence>
<proteinExistence type="inferred from homology"/>
<evidence type="ECO:0000313" key="9">
    <source>
        <dbReference type="EMBL" id="MBP1991714.1"/>
    </source>
</evidence>
<keyword evidence="3" id="KW-1003">Cell membrane</keyword>
<dbReference type="PANTHER" id="PTHR43744">
    <property type="entry name" value="ABC TRANSPORTER PERMEASE PROTEIN MG189-RELATED-RELATED"/>
    <property type="match status" value="1"/>
</dbReference>
<keyword evidence="2 7" id="KW-0813">Transport</keyword>
<dbReference type="PANTHER" id="PTHR43744:SF9">
    <property type="entry name" value="POLYGALACTURONAN_RHAMNOGALACTURONAN TRANSPORT SYSTEM PERMEASE PROTEIN YTCP"/>
    <property type="match status" value="1"/>
</dbReference>
<reference evidence="9 10" key="1">
    <citation type="submission" date="2021-03" db="EMBL/GenBank/DDBJ databases">
        <title>Genomic Encyclopedia of Type Strains, Phase IV (KMG-IV): sequencing the most valuable type-strain genomes for metagenomic binning, comparative biology and taxonomic classification.</title>
        <authorList>
            <person name="Goeker M."/>
        </authorList>
    </citation>
    <scope>NUCLEOTIDE SEQUENCE [LARGE SCALE GENOMIC DNA]</scope>
    <source>
        <strain evidence="9 10">DSM 26048</strain>
    </source>
</reference>
<dbReference type="CDD" id="cd06261">
    <property type="entry name" value="TM_PBP2"/>
    <property type="match status" value="1"/>
</dbReference>
<dbReference type="SUPFAM" id="SSF161098">
    <property type="entry name" value="MetI-like"/>
    <property type="match status" value="1"/>
</dbReference>
<dbReference type="Proteomes" id="UP001519287">
    <property type="component" value="Unassembled WGS sequence"/>
</dbReference>
<feature type="transmembrane region" description="Helical" evidence="7">
    <location>
        <begin position="104"/>
        <end position="127"/>
    </location>
</feature>
<dbReference type="PROSITE" id="PS50928">
    <property type="entry name" value="ABC_TM1"/>
    <property type="match status" value="1"/>
</dbReference>
<keyword evidence="6 7" id="KW-0472">Membrane</keyword>
<evidence type="ECO:0000256" key="6">
    <source>
        <dbReference type="ARBA" id="ARBA00023136"/>
    </source>
</evidence>
<feature type="transmembrane region" description="Helical" evidence="7">
    <location>
        <begin position="139"/>
        <end position="159"/>
    </location>
</feature>